<dbReference type="Pfam" id="PF00652">
    <property type="entry name" value="Ricin_B_lectin"/>
    <property type="match status" value="1"/>
</dbReference>
<organism evidence="3 4">
    <name type="scientific">Streptomyces lannensis</name>
    <dbReference type="NCBI Taxonomy" id="766498"/>
    <lineage>
        <taxon>Bacteria</taxon>
        <taxon>Bacillati</taxon>
        <taxon>Actinomycetota</taxon>
        <taxon>Actinomycetes</taxon>
        <taxon>Kitasatosporales</taxon>
        <taxon>Streptomycetaceae</taxon>
        <taxon>Streptomyces</taxon>
    </lineage>
</organism>
<feature type="compositionally biased region" description="Gly residues" evidence="1">
    <location>
        <begin position="284"/>
        <end position="299"/>
    </location>
</feature>
<evidence type="ECO:0000256" key="1">
    <source>
        <dbReference type="SAM" id="MobiDB-lite"/>
    </source>
</evidence>
<protein>
    <submittedName>
        <fullName evidence="3">RICIN domain-containing protein</fullName>
    </submittedName>
</protein>
<feature type="compositionally biased region" description="Low complexity" evidence="1">
    <location>
        <begin position="534"/>
        <end position="551"/>
    </location>
</feature>
<keyword evidence="4" id="KW-1185">Reference proteome</keyword>
<dbReference type="SMART" id="SM00458">
    <property type="entry name" value="RICIN"/>
    <property type="match status" value="1"/>
</dbReference>
<evidence type="ECO:0000259" key="2">
    <source>
        <dbReference type="SMART" id="SM00458"/>
    </source>
</evidence>
<evidence type="ECO:0000313" key="4">
    <source>
        <dbReference type="Proteomes" id="UP001501563"/>
    </source>
</evidence>
<dbReference type="EMBL" id="BAAAZA010000007">
    <property type="protein sequence ID" value="GAA3865063.1"/>
    <property type="molecule type" value="Genomic_DNA"/>
</dbReference>
<name>A0ABP7K4W7_9ACTN</name>
<evidence type="ECO:0000313" key="3">
    <source>
        <dbReference type="EMBL" id="GAA3865063.1"/>
    </source>
</evidence>
<feature type="domain" description="Ricin B lectin" evidence="2">
    <location>
        <begin position="388"/>
        <end position="516"/>
    </location>
</feature>
<feature type="region of interest" description="Disordered" evidence="1">
    <location>
        <begin position="357"/>
        <end position="389"/>
    </location>
</feature>
<reference evidence="4" key="1">
    <citation type="journal article" date="2019" name="Int. J. Syst. Evol. Microbiol.">
        <title>The Global Catalogue of Microorganisms (GCM) 10K type strain sequencing project: providing services to taxonomists for standard genome sequencing and annotation.</title>
        <authorList>
            <consortium name="The Broad Institute Genomics Platform"/>
            <consortium name="The Broad Institute Genome Sequencing Center for Infectious Disease"/>
            <person name="Wu L."/>
            <person name="Ma J."/>
        </authorList>
    </citation>
    <scope>NUCLEOTIDE SEQUENCE [LARGE SCALE GENOMIC DNA]</scope>
    <source>
        <strain evidence="4">JCM 16578</strain>
    </source>
</reference>
<dbReference type="Proteomes" id="UP001501563">
    <property type="component" value="Unassembled WGS sequence"/>
</dbReference>
<dbReference type="SUPFAM" id="SSF50370">
    <property type="entry name" value="Ricin B-like lectins"/>
    <property type="match status" value="1"/>
</dbReference>
<dbReference type="InterPro" id="IPR000772">
    <property type="entry name" value="Ricin_B_lectin"/>
</dbReference>
<feature type="compositionally biased region" description="Polar residues" evidence="1">
    <location>
        <begin position="516"/>
        <end position="528"/>
    </location>
</feature>
<dbReference type="Gene3D" id="2.80.10.50">
    <property type="match status" value="1"/>
</dbReference>
<dbReference type="InterPro" id="IPR035992">
    <property type="entry name" value="Ricin_B-like_lectins"/>
</dbReference>
<feature type="compositionally biased region" description="Pro residues" evidence="1">
    <location>
        <begin position="1"/>
        <end position="18"/>
    </location>
</feature>
<feature type="compositionally biased region" description="Pro residues" evidence="1">
    <location>
        <begin position="371"/>
        <end position="380"/>
    </location>
</feature>
<feature type="region of interest" description="Disordered" evidence="1">
    <location>
        <begin position="514"/>
        <end position="551"/>
    </location>
</feature>
<dbReference type="PROSITE" id="PS50231">
    <property type="entry name" value="RICIN_B_LECTIN"/>
    <property type="match status" value="1"/>
</dbReference>
<accession>A0ABP7K4W7</accession>
<comment type="caution">
    <text evidence="3">The sequence shown here is derived from an EMBL/GenBank/DDBJ whole genome shotgun (WGS) entry which is preliminary data.</text>
</comment>
<proteinExistence type="predicted"/>
<sequence length="551" mass="57945">MHTPHPPRPLHPPRPGMPPGESDETLATRLRGRPVGEDTQPVALLMARHWQAAHDYAAICLASTSDAASMVTATAFHRILGHLQRSGAAAALRPQLLVAVRDTVREWSAEDRISGVVPALRKPAGGRGMRTAKSLTRENRALAERSFQSLPGLARCLLWHGEVEAEHISVPAVLLGMDSESAAAALEQAREQFRAACVRSHRELAPTDECRYHNRLLDVPMRRGSALLPEVQQHVLECRYCRSAAEQLSHFEGGLGGLLAEAILGWGAHRYLDSRPGRVSSFPRGGGGSGLGGRRAGGGGRHRLLPGVPTRVGRGILAGEPQTRALLTGAGIAAAVAIATLLAGGIWSDDGGADPVATSASGGLTPGADPDAPPAVPSPPDSAGLSTQPQQTRLRYAAGDLCLDIRGTVQSGAGTRLAACSSAWTQQWSYESDGLLRSVADLGLCLDSHATDGVVTLARCDTDEARANDVRYDLTVRGELLPRWSESLAVTPANDEPNADVVVRNRDGSGIRQWATDRQSAQSPSLSIAGTGGPPAAQAPRPPSRAQGLGL</sequence>
<gene>
    <name evidence="3" type="ORF">GCM10022207_31880</name>
</gene>
<feature type="region of interest" description="Disordered" evidence="1">
    <location>
        <begin position="1"/>
        <end position="24"/>
    </location>
</feature>
<feature type="region of interest" description="Disordered" evidence="1">
    <location>
        <begin position="279"/>
        <end position="305"/>
    </location>
</feature>